<dbReference type="Proteomes" id="UP001295684">
    <property type="component" value="Unassembled WGS sequence"/>
</dbReference>
<sequence length="179" mass="20568">MNATYKTQSKVFLPVAVMKDNEDFEDCDISDEVLSEASSKVTNHKRVHCKKSKFKCSSKSMCHTKLCQNMLQTSFNIRESDECILEKSSNFEENIIKSKSEHESSERFPTSLKSEIRSLLQKLIQQKKQIKKSKAPLDSMREPPLFREQVPSVVQGSCNFDLTMGDVHTPEQLEDIQLF</sequence>
<reference evidence="1" key="1">
    <citation type="submission" date="2023-07" db="EMBL/GenBank/DDBJ databases">
        <authorList>
            <consortium name="AG Swart"/>
            <person name="Singh M."/>
            <person name="Singh A."/>
            <person name="Seah K."/>
            <person name="Emmerich C."/>
        </authorList>
    </citation>
    <scope>NUCLEOTIDE SEQUENCE</scope>
    <source>
        <strain evidence="1">DP1</strain>
    </source>
</reference>
<keyword evidence="2" id="KW-1185">Reference proteome</keyword>
<organism evidence="1 2">
    <name type="scientific">Euplotes crassus</name>
    <dbReference type="NCBI Taxonomy" id="5936"/>
    <lineage>
        <taxon>Eukaryota</taxon>
        <taxon>Sar</taxon>
        <taxon>Alveolata</taxon>
        <taxon>Ciliophora</taxon>
        <taxon>Intramacronucleata</taxon>
        <taxon>Spirotrichea</taxon>
        <taxon>Hypotrichia</taxon>
        <taxon>Euplotida</taxon>
        <taxon>Euplotidae</taxon>
        <taxon>Moneuplotes</taxon>
    </lineage>
</organism>
<name>A0AAD1U1I8_EUPCR</name>
<evidence type="ECO:0000313" key="2">
    <source>
        <dbReference type="Proteomes" id="UP001295684"/>
    </source>
</evidence>
<dbReference type="EMBL" id="CAMPGE010000015">
    <property type="protein sequence ID" value="CAI2358732.1"/>
    <property type="molecule type" value="Genomic_DNA"/>
</dbReference>
<gene>
    <name evidence="1" type="ORF">ECRASSUSDP1_LOCUS15</name>
</gene>
<accession>A0AAD1U1I8</accession>
<evidence type="ECO:0000313" key="1">
    <source>
        <dbReference type="EMBL" id="CAI2358732.1"/>
    </source>
</evidence>
<proteinExistence type="predicted"/>
<comment type="caution">
    <text evidence="1">The sequence shown here is derived from an EMBL/GenBank/DDBJ whole genome shotgun (WGS) entry which is preliminary data.</text>
</comment>
<protein>
    <submittedName>
        <fullName evidence="1">Uncharacterized protein</fullName>
    </submittedName>
</protein>
<dbReference type="AlphaFoldDB" id="A0AAD1U1I8"/>